<comment type="caution">
    <text evidence="1">The sequence shown here is derived from an EMBL/GenBank/DDBJ whole genome shotgun (WGS) entry which is preliminary data.</text>
</comment>
<dbReference type="AlphaFoldDB" id="A0AAD4GVU4"/>
<gene>
    <name evidence="1" type="ORF">FE257_002470</name>
</gene>
<organism evidence="1 2">
    <name type="scientific">Aspergillus nanangensis</name>
    <dbReference type="NCBI Taxonomy" id="2582783"/>
    <lineage>
        <taxon>Eukaryota</taxon>
        <taxon>Fungi</taxon>
        <taxon>Dikarya</taxon>
        <taxon>Ascomycota</taxon>
        <taxon>Pezizomycotina</taxon>
        <taxon>Eurotiomycetes</taxon>
        <taxon>Eurotiomycetidae</taxon>
        <taxon>Eurotiales</taxon>
        <taxon>Aspergillaceae</taxon>
        <taxon>Aspergillus</taxon>
        <taxon>Aspergillus subgen. Circumdati</taxon>
    </lineage>
</organism>
<protein>
    <submittedName>
        <fullName evidence="1">Uncharacterized protein</fullName>
    </submittedName>
</protein>
<dbReference type="EMBL" id="VCAU01000014">
    <property type="protein sequence ID" value="KAF9892064.1"/>
    <property type="molecule type" value="Genomic_DNA"/>
</dbReference>
<reference evidence="1" key="2">
    <citation type="submission" date="2020-02" db="EMBL/GenBank/DDBJ databases">
        <authorList>
            <person name="Gilchrist C.L.M."/>
            <person name="Chooi Y.-H."/>
        </authorList>
    </citation>
    <scope>NUCLEOTIDE SEQUENCE</scope>
    <source>
        <strain evidence="1">MST-FP2251</strain>
    </source>
</reference>
<evidence type="ECO:0000313" key="1">
    <source>
        <dbReference type="EMBL" id="KAF9892064.1"/>
    </source>
</evidence>
<sequence length="119" mass="13451">MSELKPSRAYSRSSHHKRLQDLAADLKKAVNDVCPKIHRYGKVSVLAFHWENDTMGVAELETELLQVFKRIYSFFAESYTIPIIGSVMALNIKLNQWTICPSITLGDSSCRGLDHVALQ</sequence>
<reference evidence="1" key="1">
    <citation type="journal article" date="2019" name="Beilstein J. Org. Chem.">
        <title>Nanangenines: drimane sesquiterpenoids as the dominant metabolite cohort of a novel Australian fungus, Aspergillus nanangensis.</title>
        <authorList>
            <person name="Lacey H.J."/>
            <person name="Gilchrist C.L.M."/>
            <person name="Crombie A."/>
            <person name="Kalaitzis J.A."/>
            <person name="Vuong D."/>
            <person name="Rutledge P.J."/>
            <person name="Turner P."/>
            <person name="Pitt J.I."/>
            <person name="Lacey E."/>
            <person name="Chooi Y.H."/>
            <person name="Piggott A.M."/>
        </authorList>
    </citation>
    <scope>NUCLEOTIDE SEQUENCE</scope>
    <source>
        <strain evidence="1">MST-FP2251</strain>
    </source>
</reference>
<proteinExistence type="predicted"/>
<evidence type="ECO:0000313" key="2">
    <source>
        <dbReference type="Proteomes" id="UP001194746"/>
    </source>
</evidence>
<dbReference type="Proteomes" id="UP001194746">
    <property type="component" value="Unassembled WGS sequence"/>
</dbReference>
<accession>A0AAD4GVU4</accession>
<name>A0AAD4GVU4_ASPNN</name>
<keyword evidence="2" id="KW-1185">Reference proteome</keyword>